<feature type="region of interest" description="Disordered" evidence="2">
    <location>
        <begin position="545"/>
        <end position="632"/>
    </location>
</feature>
<evidence type="ECO:0000256" key="2">
    <source>
        <dbReference type="SAM" id="MobiDB-lite"/>
    </source>
</evidence>
<dbReference type="RefSeq" id="XP_017569091.1">
    <property type="nucleotide sequence ID" value="XM_017713602.2"/>
</dbReference>
<keyword evidence="4" id="KW-1185">Reference proteome</keyword>
<protein>
    <recommendedName>
        <fullName evidence="5">Epidermal growth factor receptor pathway substrate 15</fullName>
    </recommendedName>
</protein>
<feature type="coiled-coil region" evidence="1">
    <location>
        <begin position="60"/>
        <end position="136"/>
    </location>
</feature>
<feature type="compositionally biased region" description="Acidic residues" evidence="2">
    <location>
        <begin position="682"/>
        <end position="695"/>
    </location>
</feature>
<feature type="compositionally biased region" description="Polar residues" evidence="2">
    <location>
        <begin position="596"/>
        <end position="611"/>
    </location>
</feature>
<reference evidence="3 4" key="1">
    <citation type="submission" date="2020-10" db="EMBL/GenBank/DDBJ databases">
        <title>Pygocentrus nattereri (red-bellied piranha) genome, fPygNat1, primary haplotype.</title>
        <authorList>
            <person name="Myers G."/>
            <person name="Meyer A."/>
            <person name="Karagic N."/>
            <person name="Pippel M."/>
            <person name="Winkler S."/>
            <person name="Tracey A."/>
            <person name="Wood J."/>
            <person name="Formenti G."/>
            <person name="Howe K."/>
            <person name="Fedrigo O."/>
            <person name="Jarvis E.D."/>
        </authorList>
    </citation>
    <scope>NUCLEOTIDE SEQUENCE [LARGE SCALE GENOMIC DNA]</scope>
</reference>
<feature type="compositionally biased region" description="Basic and acidic residues" evidence="2">
    <location>
        <begin position="577"/>
        <end position="590"/>
    </location>
</feature>
<evidence type="ECO:0000256" key="1">
    <source>
        <dbReference type="SAM" id="Coils"/>
    </source>
</evidence>
<feature type="region of interest" description="Disordered" evidence="2">
    <location>
        <begin position="650"/>
        <end position="746"/>
    </location>
</feature>
<keyword evidence="1" id="KW-0175">Coiled coil</keyword>
<evidence type="ECO:0000313" key="4">
    <source>
        <dbReference type="Proteomes" id="UP001501920"/>
    </source>
</evidence>
<evidence type="ECO:0008006" key="5">
    <source>
        <dbReference type="Google" id="ProtNLM"/>
    </source>
</evidence>
<accession>A0A3B4CMK9</accession>
<feature type="compositionally biased region" description="Polar residues" evidence="2">
    <location>
        <begin position="242"/>
        <end position="258"/>
    </location>
</feature>
<evidence type="ECO:0000313" key="3">
    <source>
        <dbReference type="Ensembl" id="ENSPNAP00000012580.1"/>
    </source>
</evidence>
<proteinExistence type="predicted"/>
<feature type="region of interest" description="Disordered" evidence="2">
    <location>
        <begin position="366"/>
        <end position="389"/>
    </location>
</feature>
<dbReference type="Proteomes" id="UP001501920">
    <property type="component" value="Chromosome 2"/>
</dbReference>
<feature type="compositionally biased region" description="Polar residues" evidence="2">
    <location>
        <begin position="726"/>
        <end position="737"/>
    </location>
</feature>
<dbReference type="Ensembl" id="ENSPNAT00000019882.2">
    <property type="protein sequence ID" value="ENSPNAP00000012580.1"/>
    <property type="gene ID" value="ENSPNAG00000018354.2"/>
</dbReference>
<dbReference type="AlphaFoldDB" id="A0A3B4CMK9"/>
<sequence length="1218" mass="134351">MMRFILDCLRAGRRRAACARENSVELQGKEKEAADDNEVKGLEDVVAMEEGALQKERALSRDTQQALESLAKRRAQLKEEIEGIQEQRKQEGQLLLSLQEEQEELEQTVQEYEKELQRANDELQHLHEEIINTRARVEDAHARMGPLKHSISETYAEITETKERLGELIAEMIAIEACVPEISCHQVGEPLSIDLENSSGEEEEDAEECYDHVYEDENPVQQITVEKEQQQNIEGLEKLQRSAENLKSSGSSSFTEITLTEVKEEDASPRSNTPQHMDSPDLEEEDFEIVQSLDTKPVSQTSSREFDFFHPDPFVDHDVFGDDRFPKVDMTEFLSGDPFKGTDPFASDVLFNDVADAHFSQDYPLTEESNAKEPDPLPFGPESSSKHEHVDTSYVVAHNSAGANCSQSIDSGMFDQNVPDPCDSERYTPYSDICPDVGISITVSKELDSMELNNTIQTEFDLPESSQLDDGGRFDPIHCEHNDSHESLSSDSSTVDSSFDADFGTFTGMEHPEGEVEAEAGPSYVRRNQALYGLQRIDTSSYTSFPLSPEDYAPEPDVCATSSKEESVEVADPFSSKADDDAVGEFKPELEDAENPSPQIQPGNPNPTCQEFSDPCDFDHANQVSHSPELTDADADAYDHKFGDIYFFTVRLDPGSPDASPVSAEASDRKKSESDHTSPESNDTDEFDCVGPEDEDPKHYSLEAYEDSFDKEESPVGTEQPFSPDPNKTMQCESGSRSPKEDFSYPEHEDQSASLDVFGHSEFNLENNSALKNIPQNIGNVPACTTDICSENSNTEVVVQYLISPVSDGTGLATTNGYKLCFHNPFSLDSGSIDHCDNFKSNPDSLNTRNYVIKEPELNALDPFETVPTYDATHEVNSVNSMSVDCGRLDSGYHENSGLDSFSPAPADTYPSADLAPSFLSPNREMPSPGILDLETPDPFSPESNDTLIFDSEICNPSINDGVVKDSCHAYRASSDILGDSFSGSELDSFDPFSPVPHATGASYTHCGTDILVPGLIQNNSKSDAETRSSSCDSGVSYSPQLHCGTAQNREDSHLFVNPDGYLPKCSTKDCFFESAPSPITDAGCSESNNEKITEQDKNSPLNVTAMAELAEIDFFCSELSKMVASHSTDSVQQSVAEMLFGSNPDTVKFYPWDFENSNMVVNEPLSPEDDCENSNKLSRDLQKSESGTRPQRSCDLLGELHSTAGHSLDEAEKPSLL</sequence>
<feature type="compositionally biased region" description="Basic and acidic residues" evidence="2">
    <location>
        <begin position="666"/>
        <end position="678"/>
    </location>
</feature>
<dbReference type="OMA" id="FGDIYFF"/>
<feature type="compositionally biased region" description="Basic and acidic residues" evidence="2">
    <location>
        <begin position="470"/>
        <end position="488"/>
    </location>
</feature>
<dbReference type="GeneTree" id="ENSGT00940000170421"/>
<organism evidence="3 4">
    <name type="scientific">Pygocentrus nattereri</name>
    <name type="common">Red-bellied piranha</name>
    <dbReference type="NCBI Taxonomy" id="42514"/>
    <lineage>
        <taxon>Eukaryota</taxon>
        <taxon>Metazoa</taxon>
        <taxon>Chordata</taxon>
        <taxon>Craniata</taxon>
        <taxon>Vertebrata</taxon>
        <taxon>Euteleostomi</taxon>
        <taxon>Actinopterygii</taxon>
        <taxon>Neopterygii</taxon>
        <taxon>Teleostei</taxon>
        <taxon>Ostariophysi</taxon>
        <taxon>Characiformes</taxon>
        <taxon>Characoidei</taxon>
        <taxon>Pygocentrus</taxon>
    </lineage>
</organism>
<name>A0A3B4CMK9_PYGNA</name>
<dbReference type="GeneID" id="108436875"/>
<dbReference type="OrthoDB" id="8737069at2759"/>
<feature type="region of interest" description="Disordered" evidence="2">
    <location>
        <begin position="1165"/>
        <end position="1196"/>
    </location>
</feature>
<reference evidence="3" key="2">
    <citation type="submission" date="2025-08" db="UniProtKB">
        <authorList>
            <consortium name="Ensembl"/>
        </authorList>
    </citation>
    <scope>IDENTIFICATION</scope>
</reference>
<dbReference type="STRING" id="42514.ENSPNAP00000012580"/>
<feature type="region of interest" description="Disordered" evidence="2">
    <location>
        <begin position="242"/>
        <end position="283"/>
    </location>
</feature>
<feature type="region of interest" description="Disordered" evidence="2">
    <location>
        <begin position="462"/>
        <end position="496"/>
    </location>
</feature>
<reference evidence="3" key="3">
    <citation type="submission" date="2025-09" db="UniProtKB">
        <authorList>
            <consortium name="Ensembl"/>
        </authorList>
    </citation>
    <scope>IDENTIFICATION</scope>
</reference>